<dbReference type="RefSeq" id="WP_059067878.1">
    <property type="nucleotide sequence ID" value="NZ_JAOQJX010000009.1"/>
</dbReference>
<proteinExistence type="predicted"/>
<sequence length="137" mass="16465">MGGNRKMILEYETLCEKLKEVEDSDAYWECVIVETGCFCKKWNTPFAKRLVFSLLNYLEKQERVVKACEGITVNRIEKEICLPQHYERLLSETYKLIEMKKEDENIRKVYADVKCYKLIEKLEEYREELRIAEAIFF</sequence>
<gene>
    <name evidence="1" type="ORF">OCV51_07540</name>
</gene>
<evidence type="ECO:0000313" key="2">
    <source>
        <dbReference type="Proteomes" id="UP001652394"/>
    </source>
</evidence>
<accession>A0ABT2TB50</accession>
<comment type="caution">
    <text evidence="1">The sequence shown here is derived from an EMBL/GenBank/DDBJ whole genome shotgun (WGS) entry which is preliminary data.</text>
</comment>
<name>A0ABT2TB50_9FIRM</name>
<dbReference type="EMBL" id="JAOQJX010000009">
    <property type="protein sequence ID" value="MCU6747508.1"/>
    <property type="molecule type" value="Genomic_DNA"/>
</dbReference>
<dbReference type="Proteomes" id="UP001652394">
    <property type="component" value="Unassembled WGS sequence"/>
</dbReference>
<protein>
    <submittedName>
        <fullName evidence="1">Uncharacterized protein</fullName>
    </submittedName>
</protein>
<reference evidence="1 2" key="1">
    <citation type="journal article" date="2021" name="ISME Commun">
        <title>Automated analysis of genomic sequences facilitates high-throughput and comprehensive description of bacteria.</title>
        <authorList>
            <person name="Hitch T.C.A."/>
        </authorList>
    </citation>
    <scope>NUCLEOTIDE SEQUENCE [LARGE SCALE GENOMIC DNA]</scope>
    <source>
        <strain evidence="1 2">H2_18</strain>
    </source>
</reference>
<evidence type="ECO:0000313" key="1">
    <source>
        <dbReference type="EMBL" id="MCU6747508.1"/>
    </source>
</evidence>
<keyword evidence="2" id="KW-1185">Reference proteome</keyword>
<organism evidence="1 2">
    <name type="scientific">Faecalicatena acetigenes</name>
    <dbReference type="NCBI Taxonomy" id="2981790"/>
    <lineage>
        <taxon>Bacteria</taxon>
        <taxon>Bacillati</taxon>
        <taxon>Bacillota</taxon>
        <taxon>Clostridia</taxon>
        <taxon>Lachnospirales</taxon>
        <taxon>Lachnospiraceae</taxon>
        <taxon>Faecalicatena</taxon>
    </lineage>
</organism>